<dbReference type="AlphaFoldDB" id="A0A7H1MB53"/>
<keyword evidence="2" id="KW-1185">Reference proteome</keyword>
<accession>A0A7H1MB53</accession>
<reference evidence="1" key="1">
    <citation type="submission" date="2024-06" db="EMBL/GenBank/DDBJ databases">
        <title>Complete Genome Sequence of mouse commensal type strain Neisseria musculi.</title>
        <authorList>
            <person name="Thapa E."/>
            <person name="Aluvathingal J."/>
            <person name="Nadendla S."/>
            <person name="Mehta A."/>
            <person name="Tettelin H."/>
            <person name="Weyand N.J."/>
        </authorList>
    </citation>
    <scope>NUCLEOTIDE SEQUENCE</scope>
    <source>
        <strain evidence="1">NW831</strain>
    </source>
</reference>
<evidence type="ECO:0000313" key="1">
    <source>
        <dbReference type="EMBL" id="QNT58868.1"/>
    </source>
</evidence>
<dbReference type="Proteomes" id="UP000516412">
    <property type="component" value="Chromosome"/>
</dbReference>
<organism evidence="1 2">
    <name type="scientific">Neisseria musculi</name>
    <dbReference type="NCBI Taxonomy" id="1815583"/>
    <lineage>
        <taxon>Bacteria</taxon>
        <taxon>Pseudomonadati</taxon>
        <taxon>Pseudomonadota</taxon>
        <taxon>Betaproteobacteria</taxon>
        <taxon>Neisseriales</taxon>
        <taxon>Neisseriaceae</taxon>
        <taxon>Neisseria</taxon>
    </lineage>
</organism>
<protein>
    <submittedName>
        <fullName evidence="1">Uncharacterized protein</fullName>
    </submittedName>
</protein>
<gene>
    <name evidence="1" type="ORF">H7A79_2190</name>
</gene>
<dbReference type="EMBL" id="CP060414">
    <property type="protein sequence ID" value="QNT58868.1"/>
    <property type="molecule type" value="Genomic_DNA"/>
</dbReference>
<evidence type="ECO:0000313" key="2">
    <source>
        <dbReference type="Proteomes" id="UP000516412"/>
    </source>
</evidence>
<sequence>MARLSRIEYSEKEKEFLKSNCSMSRQELTDAFNERFGRNLSKGNISAMCKRNK</sequence>
<name>A0A7H1MB53_9NEIS</name>
<proteinExistence type="predicted"/>
<dbReference type="KEGG" id="nmus:H7A79_2190"/>